<gene>
    <name evidence="3" type="ORF">Glove_8g77</name>
</gene>
<evidence type="ECO:0000313" key="4">
    <source>
        <dbReference type="Proteomes" id="UP000266861"/>
    </source>
</evidence>
<evidence type="ECO:0000313" key="3">
    <source>
        <dbReference type="EMBL" id="RHZ90104.1"/>
    </source>
</evidence>
<reference evidence="3 4" key="1">
    <citation type="submission" date="2018-08" db="EMBL/GenBank/DDBJ databases">
        <title>Genome and evolution of the arbuscular mycorrhizal fungus Diversispora epigaea (formerly Glomus versiforme) and its bacterial endosymbionts.</title>
        <authorList>
            <person name="Sun X."/>
            <person name="Fei Z."/>
            <person name="Harrison M."/>
        </authorList>
    </citation>
    <scope>NUCLEOTIDE SEQUENCE [LARGE SCALE GENOMIC DNA]</scope>
    <source>
        <strain evidence="3 4">IT104</strain>
    </source>
</reference>
<accession>A0A397JXW1</accession>
<evidence type="ECO:0000256" key="1">
    <source>
        <dbReference type="SAM" id="Coils"/>
    </source>
</evidence>
<keyword evidence="1" id="KW-0175">Coiled coil</keyword>
<name>A0A397JXW1_9GLOM</name>
<dbReference type="EMBL" id="PQFF01000006">
    <property type="protein sequence ID" value="RHZ90104.1"/>
    <property type="molecule type" value="Genomic_DNA"/>
</dbReference>
<dbReference type="AlphaFoldDB" id="A0A397JXW1"/>
<comment type="caution">
    <text evidence="3">The sequence shown here is derived from an EMBL/GenBank/DDBJ whole genome shotgun (WGS) entry which is preliminary data.</text>
</comment>
<dbReference type="Proteomes" id="UP000266861">
    <property type="component" value="Unassembled WGS sequence"/>
</dbReference>
<dbReference type="OrthoDB" id="2408226at2759"/>
<protein>
    <submittedName>
        <fullName evidence="3">Uncharacterized protein</fullName>
    </submittedName>
</protein>
<proteinExistence type="predicted"/>
<feature type="region of interest" description="Disordered" evidence="2">
    <location>
        <begin position="225"/>
        <end position="245"/>
    </location>
</feature>
<feature type="compositionally biased region" description="Acidic residues" evidence="2">
    <location>
        <begin position="230"/>
        <end position="245"/>
    </location>
</feature>
<feature type="coiled-coil region" evidence="1">
    <location>
        <begin position="3"/>
        <end position="30"/>
    </location>
</feature>
<keyword evidence="4" id="KW-1185">Reference proteome</keyword>
<organism evidence="3 4">
    <name type="scientific">Diversispora epigaea</name>
    <dbReference type="NCBI Taxonomy" id="1348612"/>
    <lineage>
        <taxon>Eukaryota</taxon>
        <taxon>Fungi</taxon>
        <taxon>Fungi incertae sedis</taxon>
        <taxon>Mucoromycota</taxon>
        <taxon>Glomeromycotina</taxon>
        <taxon>Glomeromycetes</taxon>
        <taxon>Diversisporales</taxon>
        <taxon>Diversisporaceae</taxon>
        <taxon>Diversispora</taxon>
    </lineage>
</organism>
<sequence>MQNAELIKTCNTLNNKIDNLEKIIVEFIENKKDEISSEFVTKLVKEIADETFNKVIYPTQDDFKKISESVAKKNYREIFNTYSLKKWNTFYVGRIMANLLKKHRQLRETAASTYRKALFSIFGEKELPYIQSTNDHNVIATWKASPQVRKIYGNLFERIPNSETTYIDRVLEKTCNADTSIHQKAFAIVTCENFLNPKLPNIINSSEELSLEVMMIDSLENENLLNNENSNEDEGEGENEDEDNNSYNAEVEEDSLTSDISHSSVSFFENMELSNSEPENYSFNNYASDYNNICEEAEPIEFPNNAYADLMALVTNYNLSNEATNADAN</sequence>
<evidence type="ECO:0000256" key="2">
    <source>
        <dbReference type="SAM" id="MobiDB-lite"/>
    </source>
</evidence>